<proteinExistence type="predicted"/>
<feature type="signal peptide" evidence="1">
    <location>
        <begin position="1"/>
        <end position="20"/>
    </location>
</feature>
<organism evidence="3 4">
    <name type="scientific">Cellulomonas biazotea</name>
    <dbReference type="NCBI Taxonomy" id="1709"/>
    <lineage>
        <taxon>Bacteria</taxon>
        <taxon>Bacillati</taxon>
        <taxon>Actinomycetota</taxon>
        <taxon>Actinomycetes</taxon>
        <taxon>Micrococcales</taxon>
        <taxon>Cellulomonadaceae</taxon>
        <taxon>Cellulomonas</taxon>
    </lineage>
</organism>
<evidence type="ECO:0000256" key="1">
    <source>
        <dbReference type="SAM" id="SignalP"/>
    </source>
</evidence>
<reference evidence="3 4" key="1">
    <citation type="submission" date="2019-01" db="EMBL/GenBank/DDBJ databases">
        <title>Draft genome sequence of Cellulomonas takizawaensis strain TKZ-21.</title>
        <authorList>
            <person name="Yamamura H."/>
            <person name="Hayashi T."/>
            <person name="Hamada M."/>
            <person name="Serisawa Y."/>
            <person name="Matsuyama K."/>
            <person name="Nakagawa Y."/>
            <person name="Otoguro M."/>
            <person name="Yanagida F."/>
            <person name="Hayakawa M."/>
        </authorList>
    </citation>
    <scope>NUCLEOTIDE SEQUENCE [LARGE SCALE GENOMIC DNA]</scope>
    <source>
        <strain evidence="3 4">NBRC12680</strain>
    </source>
</reference>
<dbReference type="Pfam" id="PF26366">
    <property type="entry name" value="DUF8094"/>
    <property type="match status" value="1"/>
</dbReference>
<sequence length="329" mass="32986">MTARRFLPALVGLVLLAGCAAPLPEPSPEPAPAVAPAATTVGQSTDVLTDVGAVLAAADAVLDPAALAPRVTGPALATRTAEYRRASATANAKLPTVLPTAEQALVVPQTTAWPRTQLVVTEQPDDLQAPRILVLQQAAPREQYKLWGWARMGQGIQMPATASPETGSAVLAPDVTGLVATPVDAMLQYADVLANGDASAFAASFAPDAFRAGIEAARAATAAGVEAAGTATETYTPAPAPVVALATVDGGAIVVGEMTTVSTVTLTVSGGTIPITDPFYAALAGTDSAGTAFARTFTDVLVMYVPPADSGAPIQVLAAEHAVTAASAS</sequence>
<accession>A0A402DSW3</accession>
<dbReference type="EMBL" id="BIMR01000182">
    <property type="protein sequence ID" value="GCE77201.1"/>
    <property type="molecule type" value="Genomic_DNA"/>
</dbReference>
<dbReference type="PROSITE" id="PS51257">
    <property type="entry name" value="PROKAR_LIPOPROTEIN"/>
    <property type="match status" value="1"/>
</dbReference>
<dbReference type="OrthoDB" id="3266092at2"/>
<evidence type="ECO:0000259" key="2">
    <source>
        <dbReference type="Pfam" id="PF26366"/>
    </source>
</evidence>
<feature type="domain" description="DUF8094" evidence="2">
    <location>
        <begin position="38"/>
        <end position="327"/>
    </location>
</feature>
<dbReference type="InterPro" id="IPR058407">
    <property type="entry name" value="DUF8094"/>
</dbReference>
<keyword evidence="1" id="KW-0732">Signal</keyword>
<protein>
    <recommendedName>
        <fullName evidence="2">DUF8094 domain-containing protein</fullName>
    </recommendedName>
</protein>
<feature type="chain" id="PRO_5019552124" description="DUF8094 domain-containing protein" evidence="1">
    <location>
        <begin position="21"/>
        <end position="329"/>
    </location>
</feature>
<dbReference type="RefSeq" id="WP_130781804.1">
    <property type="nucleotide sequence ID" value="NZ_BIMR01000182.1"/>
</dbReference>
<dbReference type="Proteomes" id="UP000289954">
    <property type="component" value="Unassembled WGS sequence"/>
</dbReference>
<gene>
    <name evidence="3" type="ORF">CBZ_22570</name>
</gene>
<evidence type="ECO:0000313" key="4">
    <source>
        <dbReference type="Proteomes" id="UP000289954"/>
    </source>
</evidence>
<keyword evidence="4" id="KW-1185">Reference proteome</keyword>
<evidence type="ECO:0000313" key="3">
    <source>
        <dbReference type="EMBL" id="GCE77201.1"/>
    </source>
</evidence>
<dbReference type="AlphaFoldDB" id="A0A402DSW3"/>
<comment type="caution">
    <text evidence="3">The sequence shown here is derived from an EMBL/GenBank/DDBJ whole genome shotgun (WGS) entry which is preliminary data.</text>
</comment>
<name>A0A402DSW3_9CELL</name>